<evidence type="ECO:0000256" key="9">
    <source>
        <dbReference type="RuleBase" id="RU003942"/>
    </source>
</evidence>
<evidence type="ECO:0000256" key="1">
    <source>
        <dbReference type="ARBA" id="ARBA00004651"/>
    </source>
</evidence>
<keyword evidence="5 10" id="KW-1133">Transmembrane helix</keyword>
<dbReference type="AlphaFoldDB" id="A0AAE3LNK2"/>
<comment type="caution">
    <text evidence="11">The sequence shown here is derived from an EMBL/GenBank/DDBJ whole genome shotgun (WGS) entry which is preliminary data.</text>
</comment>
<dbReference type="GO" id="GO:0005886">
    <property type="term" value="C:plasma membrane"/>
    <property type="evidence" value="ECO:0007669"/>
    <property type="project" value="UniProtKB-SubCell"/>
</dbReference>
<dbReference type="Proteomes" id="UP001209317">
    <property type="component" value="Unassembled WGS sequence"/>
</dbReference>
<keyword evidence="3" id="KW-1003">Cell membrane</keyword>
<dbReference type="Gene3D" id="1.10.3730.20">
    <property type="match status" value="1"/>
</dbReference>
<evidence type="ECO:0000256" key="2">
    <source>
        <dbReference type="ARBA" id="ARBA00022448"/>
    </source>
</evidence>
<dbReference type="GO" id="GO:0022857">
    <property type="term" value="F:transmembrane transporter activity"/>
    <property type="evidence" value="ECO:0007669"/>
    <property type="project" value="InterPro"/>
</dbReference>
<protein>
    <recommendedName>
        <fullName evidence="8">Guanidinium exporter</fullName>
    </recommendedName>
</protein>
<proteinExistence type="inferred from homology"/>
<keyword evidence="12" id="KW-1185">Reference proteome</keyword>
<dbReference type="InterPro" id="IPR000390">
    <property type="entry name" value="Small_drug/metabolite_transptr"/>
</dbReference>
<evidence type="ECO:0000256" key="8">
    <source>
        <dbReference type="ARBA" id="ARBA00039168"/>
    </source>
</evidence>
<keyword evidence="6 10" id="KW-0472">Membrane</keyword>
<evidence type="ECO:0000256" key="3">
    <source>
        <dbReference type="ARBA" id="ARBA00022475"/>
    </source>
</evidence>
<dbReference type="EMBL" id="JAOTPL010000019">
    <property type="protein sequence ID" value="MCU7695141.1"/>
    <property type="molecule type" value="Genomic_DNA"/>
</dbReference>
<keyword evidence="2" id="KW-0813">Transport</keyword>
<reference evidence="11" key="1">
    <citation type="submission" date="2022-10" db="EMBL/GenBank/DDBJ databases">
        <authorList>
            <person name="Kim H.S."/>
            <person name="Kim J.-S."/>
            <person name="Suh M.K."/>
            <person name="Eom M.K."/>
            <person name="Lee J.-S."/>
        </authorList>
    </citation>
    <scope>NUCLEOTIDE SEQUENCE</scope>
    <source>
        <strain evidence="11">LIP-5</strain>
    </source>
</reference>
<dbReference type="InterPro" id="IPR045324">
    <property type="entry name" value="Small_multidrug_res"/>
</dbReference>
<gene>
    <name evidence="11" type="ORF">OD355_11490</name>
</gene>
<dbReference type="PANTHER" id="PTHR30561:SF0">
    <property type="entry name" value="GUANIDINIUM EXPORTER"/>
    <property type="match status" value="1"/>
</dbReference>
<comment type="similarity">
    <text evidence="7">Belongs to the drug/metabolite transporter (DMT) superfamily. Small multidrug resistance (SMR) (TC 2.A.7.1) family. Gdx/SugE subfamily.</text>
</comment>
<evidence type="ECO:0000256" key="6">
    <source>
        <dbReference type="ARBA" id="ARBA00023136"/>
    </source>
</evidence>
<dbReference type="RefSeq" id="WP_263038628.1">
    <property type="nucleotide sequence ID" value="NZ_JAOTPL010000019.1"/>
</dbReference>
<dbReference type="PANTHER" id="PTHR30561">
    <property type="entry name" value="SMR FAMILY PROTON-DEPENDENT DRUG EFFLUX TRANSPORTER SUGE"/>
    <property type="match status" value="1"/>
</dbReference>
<dbReference type="InterPro" id="IPR037185">
    <property type="entry name" value="EmrE-like"/>
</dbReference>
<evidence type="ECO:0000256" key="10">
    <source>
        <dbReference type="SAM" id="Phobius"/>
    </source>
</evidence>
<feature type="transmembrane region" description="Helical" evidence="10">
    <location>
        <begin position="65"/>
        <end position="84"/>
    </location>
</feature>
<accession>A0AAE3LNK2</accession>
<evidence type="ECO:0000256" key="5">
    <source>
        <dbReference type="ARBA" id="ARBA00022989"/>
    </source>
</evidence>
<dbReference type="SUPFAM" id="SSF103481">
    <property type="entry name" value="Multidrug resistance efflux transporter EmrE"/>
    <property type="match status" value="1"/>
</dbReference>
<feature type="transmembrane region" description="Helical" evidence="10">
    <location>
        <begin position="33"/>
        <end position="53"/>
    </location>
</feature>
<organism evidence="11 12">
    <name type="scientific">Haoranjiania flava</name>
    <dbReference type="NCBI Taxonomy" id="1856322"/>
    <lineage>
        <taxon>Bacteria</taxon>
        <taxon>Pseudomonadati</taxon>
        <taxon>Bacteroidota</taxon>
        <taxon>Chitinophagia</taxon>
        <taxon>Chitinophagales</taxon>
        <taxon>Chitinophagaceae</taxon>
        <taxon>Haoranjiania</taxon>
    </lineage>
</organism>
<evidence type="ECO:0000256" key="7">
    <source>
        <dbReference type="ARBA" id="ARBA00038151"/>
    </source>
</evidence>
<sequence length="110" mass="12312">MPWLILIVAGIFETAFAFCLGKAEEYRTATGSISYFWLLLFLITLAISMYLMYKCTQMLPLGVVYPVWTGIGAVGTALLAIFYFQEPFTFWKAFFILTLIGSVIGLKAVS</sequence>
<comment type="subcellular location">
    <subcellularLocation>
        <location evidence="1 9">Cell membrane</location>
        <topology evidence="1 9">Multi-pass membrane protein</topology>
    </subcellularLocation>
</comment>
<evidence type="ECO:0000256" key="4">
    <source>
        <dbReference type="ARBA" id="ARBA00022692"/>
    </source>
</evidence>
<dbReference type="Pfam" id="PF00893">
    <property type="entry name" value="Multi_Drug_Res"/>
    <property type="match status" value="1"/>
</dbReference>
<evidence type="ECO:0000313" key="12">
    <source>
        <dbReference type="Proteomes" id="UP001209317"/>
    </source>
</evidence>
<evidence type="ECO:0000313" key="11">
    <source>
        <dbReference type="EMBL" id="MCU7695141.1"/>
    </source>
</evidence>
<feature type="transmembrane region" description="Helical" evidence="10">
    <location>
        <begin position="90"/>
        <end position="109"/>
    </location>
</feature>
<keyword evidence="4 9" id="KW-0812">Transmembrane</keyword>
<name>A0AAE3LNK2_9BACT</name>